<feature type="compositionally biased region" description="Pro residues" evidence="1">
    <location>
        <begin position="152"/>
        <end position="166"/>
    </location>
</feature>
<dbReference type="GeneID" id="121101187"/>
<keyword evidence="2" id="KW-1185">Reference proteome</keyword>
<name>A0A8M1F8G6_URSMA</name>
<sequence length="300" mass="32199">MGEHRGTGAQAATARVVARKLSTPLVDLPAWARSGWRVQRGREELPPAAQLLSKAARARQGDISETRSLRGRPRTGLGPSPPRPQPGGCDPQHRLTAATPKPPSLQAMDGVRDPKPSASVIGAQRPPLPAVWLPPRASTHRENPQSSSLSLPLPPPQPPPQTPNPRPLRSTASGWHGLQLLNSQSSFLRRLGLDTRDTWTNHWKVSSPDHVTPCGQQNGWCSNHALAFSGISVCYHLAREATLKVQVLLCVPVGYPGPDGRACLSLNPSRRGTRPGAVCPGVISGPRSWELPKKGQVCCV</sequence>
<evidence type="ECO:0000313" key="3">
    <source>
        <dbReference type="RefSeq" id="XP_040479723.1"/>
    </source>
</evidence>
<dbReference type="KEGG" id="umr:121101187"/>
<dbReference type="RefSeq" id="XP_040479723.1">
    <property type="nucleotide sequence ID" value="XM_040623789.1"/>
</dbReference>
<dbReference type="OrthoDB" id="10474539at2759"/>
<evidence type="ECO:0000313" key="2">
    <source>
        <dbReference type="Proteomes" id="UP000261680"/>
    </source>
</evidence>
<feature type="compositionally biased region" description="Basic and acidic residues" evidence="1">
    <location>
        <begin position="59"/>
        <end position="68"/>
    </location>
</feature>
<accession>A0A8M1F8G6</accession>
<dbReference type="Proteomes" id="UP000261680">
    <property type="component" value="Unplaced"/>
</dbReference>
<feature type="region of interest" description="Disordered" evidence="1">
    <location>
        <begin position="47"/>
        <end position="173"/>
    </location>
</feature>
<organism evidence="2 3">
    <name type="scientific">Ursus maritimus</name>
    <name type="common">Polar bear</name>
    <name type="synonym">Thalarctos maritimus</name>
    <dbReference type="NCBI Taxonomy" id="29073"/>
    <lineage>
        <taxon>Eukaryota</taxon>
        <taxon>Metazoa</taxon>
        <taxon>Chordata</taxon>
        <taxon>Craniata</taxon>
        <taxon>Vertebrata</taxon>
        <taxon>Euteleostomi</taxon>
        <taxon>Mammalia</taxon>
        <taxon>Eutheria</taxon>
        <taxon>Laurasiatheria</taxon>
        <taxon>Carnivora</taxon>
        <taxon>Caniformia</taxon>
        <taxon>Ursidae</taxon>
        <taxon>Ursus</taxon>
    </lineage>
</organism>
<gene>
    <name evidence="3" type="primary">LOC121101187</name>
</gene>
<evidence type="ECO:0000256" key="1">
    <source>
        <dbReference type="SAM" id="MobiDB-lite"/>
    </source>
</evidence>
<reference evidence="3" key="1">
    <citation type="submission" date="2025-08" db="UniProtKB">
        <authorList>
            <consortium name="RefSeq"/>
        </authorList>
    </citation>
    <scope>IDENTIFICATION</scope>
    <source>
        <tissue evidence="3">Whole blood</tissue>
    </source>
</reference>
<dbReference type="AlphaFoldDB" id="A0A8M1F8G6"/>
<protein>
    <submittedName>
        <fullName evidence="3">Uncharacterized protein LOC121101187</fullName>
    </submittedName>
</protein>
<proteinExistence type="predicted"/>